<proteinExistence type="inferred from homology"/>
<feature type="compositionally biased region" description="Low complexity" evidence="2">
    <location>
        <begin position="235"/>
        <end position="246"/>
    </location>
</feature>
<sequence>MQDGDDEVRRSRRTRRRPDDAGPPAPPAPQGPPGAQVPPPGAHPSGPQVRPGVRPSGPQPRPATGTHPSGPQPRPVTGTHPSGPQPRPADAPPPGPVPPTGVRRVRGGPVPRRPGEPPAPQRPRDGDPGRTTPVPPAGGTARPATPGGRPARTPGTAPATARSSTPSTRIGAGTGATPAPRGGTPGTTPSTAARPTADTGATPPAAARPDTRAPRSTGAGRNTGDAVSAGVPRSGATDGDTETGAGVPPPRPARRGAADSRVTEVFDALVPRRRRRRYRDDPPAEDTTTAQEPTPEADAPGVAEPGPGETPPPARLDARARALRIGAAAAAILVLVTTAYGFAGRSEVHDGVRDVAALARDSDAILDADVQAGDRNVLVLGLQADRAGTAESARTDTAVLVHRPAGGGPAVTLSIPATLEVSRPPCRRFDAATGTYGDTVPAESRTAFATAYDVGGPACSVGVVQQLTGMPMSGVVALDLAGTPQLVDAVGGIEVCTERPVVDPVLGPVVEGSGTVELDGPTAVRFASAAGTADSSPANRVRRQQRVLAAALGDALSTASLLTPGAPGRSAAGVSSALSADGVDAGEILTLARGLARSGAAGDADTPVFLSVPVTEAPNTRGQLELRRSEARTLFSALREHEPLPESATAPASRSAAAPAPGTVVNLVDATGRPGAADRIAADLRERGYEIGTVTPGPAAPGAQVRYSPDNTDAAGTLVEALPGARPVPDPTGSRVLELVVGAGDAAPVQAVPSDDADCG</sequence>
<evidence type="ECO:0000259" key="4">
    <source>
        <dbReference type="Pfam" id="PF13399"/>
    </source>
</evidence>
<dbReference type="PANTHER" id="PTHR33392:SF6">
    <property type="entry name" value="POLYISOPRENYL-TEICHOIC ACID--PEPTIDOGLYCAN TEICHOIC ACID TRANSFERASE TAGU"/>
    <property type="match status" value="1"/>
</dbReference>
<dbReference type="InterPro" id="IPR004474">
    <property type="entry name" value="LytR_CpsA_psr"/>
</dbReference>
<comment type="caution">
    <text evidence="5">The sequence shown here is derived from an EMBL/GenBank/DDBJ whole genome shotgun (WGS) entry which is preliminary data.</text>
</comment>
<dbReference type="Pfam" id="PF13399">
    <property type="entry name" value="LytR_C"/>
    <property type="match status" value="1"/>
</dbReference>
<feature type="compositionally biased region" description="Low complexity" evidence="2">
    <location>
        <begin position="129"/>
        <end position="208"/>
    </location>
</feature>
<feature type="compositionally biased region" description="Pro residues" evidence="2">
    <location>
        <begin position="21"/>
        <end position="42"/>
    </location>
</feature>
<feature type="domain" description="Cell envelope-related transcriptional attenuator" evidence="3">
    <location>
        <begin position="394"/>
        <end position="552"/>
    </location>
</feature>
<evidence type="ECO:0000256" key="2">
    <source>
        <dbReference type="SAM" id="MobiDB-lite"/>
    </source>
</evidence>
<organism evidence="5 6">
    <name type="scientific">Pseudonocardia alni</name>
    <name type="common">Amycolata alni</name>
    <dbReference type="NCBI Taxonomy" id="33907"/>
    <lineage>
        <taxon>Bacteria</taxon>
        <taxon>Bacillati</taxon>
        <taxon>Actinomycetota</taxon>
        <taxon>Actinomycetes</taxon>
        <taxon>Pseudonocardiales</taxon>
        <taxon>Pseudonocardiaceae</taxon>
        <taxon>Pseudonocardia</taxon>
    </lineage>
</organism>
<gene>
    <name evidence="5" type="ORF">ATL51_3800</name>
</gene>
<dbReference type="PANTHER" id="PTHR33392">
    <property type="entry name" value="POLYISOPRENYL-TEICHOIC ACID--PEPTIDOGLYCAN TEICHOIC ACID TRANSFERASE TAGU"/>
    <property type="match status" value="1"/>
</dbReference>
<evidence type="ECO:0000259" key="3">
    <source>
        <dbReference type="Pfam" id="PF03816"/>
    </source>
</evidence>
<feature type="compositionally biased region" description="Pro residues" evidence="2">
    <location>
        <begin position="83"/>
        <end position="99"/>
    </location>
</feature>
<dbReference type="InterPro" id="IPR027381">
    <property type="entry name" value="LytR/CpsA/Psr_C"/>
</dbReference>
<accession>A0AA44UR62</accession>
<protein>
    <submittedName>
        <fullName evidence="5">LytR family transcriptional attenuator</fullName>
    </submittedName>
</protein>
<comment type="similarity">
    <text evidence="1">Belongs to the LytR/CpsA/Psr (LCP) family.</text>
</comment>
<evidence type="ECO:0000313" key="5">
    <source>
        <dbReference type="EMBL" id="PKB32087.1"/>
    </source>
</evidence>
<feature type="region of interest" description="Disordered" evidence="2">
    <location>
        <begin position="1"/>
        <end position="315"/>
    </location>
</feature>
<feature type="compositionally biased region" description="Low complexity" evidence="2">
    <location>
        <begin position="296"/>
        <end position="307"/>
    </location>
</feature>
<evidence type="ECO:0000313" key="6">
    <source>
        <dbReference type="Proteomes" id="UP000232453"/>
    </source>
</evidence>
<dbReference type="Gene3D" id="3.40.630.190">
    <property type="entry name" value="LCP protein"/>
    <property type="match status" value="1"/>
</dbReference>
<dbReference type="Proteomes" id="UP000232453">
    <property type="component" value="Unassembled WGS sequence"/>
</dbReference>
<evidence type="ECO:0000256" key="1">
    <source>
        <dbReference type="ARBA" id="ARBA00006068"/>
    </source>
</evidence>
<dbReference type="Gene3D" id="3.30.70.2390">
    <property type="match status" value="1"/>
</dbReference>
<dbReference type="InterPro" id="IPR050922">
    <property type="entry name" value="LytR/CpsA/Psr_CW_biosynth"/>
</dbReference>
<reference evidence="5 6" key="1">
    <citation type="submission" date="2017-11" db="EMBL/GenBank/DDBJ databases">
        <title>Sequencing the genomes of 1000 actinobacteria strains.</title>
        <authorList>
            <person name="Klenk H.-P."/>
        </authorList>
    </citation>
    <scope>NUCLEOTIDE SEQUENCE [LARGE SCALE GENOMIC DNA]</scope>
    <source>
        <strain evidence="5 6">DSM 44104</strain>
    </source>
</reference>
<name>A0AA44UR62_PSEA5</name>
<feature type="domain" description="LytR/CpsA/Psr regulator C-terminal" evidence="4">
    <location>
        <begin position="665"/>
        <end position="743"/>
    </location>
</feature>
<dbReference type="Pfam" id="PF03816">
    <property type="entry name" value="LytR_cpsA_psr"/>
    <property type="match status" value="1"/>
</dbReference>
<dbReference type="AlphaFoldDB" id="A0AA44UR62"/>
<dbReference type="EMBL" id="PHUJ01000003">
    <property type="protein sequence ID" value="PKB32087.1"/>
    <property type="molecule type" value="Genomic_DNA"/>
</dbReference>
<dbReference type="NCBIfam" id="TIGR00350">
    <property type="entry name" value="lytR_cpsA_psr"/>
    <property type="match status" value="1"/>
</dbReference>